<reference evidence="2 3" key="1">
    <citation type="submission" date="2018-06" db="EMBL/GenBank/DDBJ databases">
        <title>Complete Genomes of Monosporascus.</title>
        <authorList>
            <person name="Robinson A.J."/>
            <person name="Natvig D.O."/>
        </authorList>
    </citation>
    <scope>NUCLEOTIDE SEQUENCE [LARGE SCALE GENOMIC DNA]</scope>
    <source>
        <strain evidence="2 3">CBS 110550</strain>
    </source>
</reference>
<dbReference type="Gene3D" id="3.10.490.10">
    <property type="entry name" value="Gamma-glutamyl cyclotransferase-like"/>
    <property type="match status" value="1"/>
</dbReference>
<feature type="compositionally biased region" description="Acidic residues" evidence="1">
    <location>
        <begin position="450"/>
        <end position="469"/>
    </location>
</feature>
<feature type="compositionally biased region" description="Polar residues" evidence="1">
    <location>
        <begin position="98"/>
        <end position="108"/>
    </location>
</feature>
<feature type="compositionally biased region" description="Basic and acidic residues" evidence="1">
    <location>
        <begin position="169"/>
        <end position="185"/>
    </location>
</feature>
<feature type="region of interest" description="Disordered" evidence="1">
    <location>
        <begin position="59"/>
        <end position="115"/>
    </location>
</feature>
<dbReference type="EMBL" id="QJNU01000210">
    <property type="protein sequence ID" value="RYP04436.1"/>
    <property type="molecule type" value="Genomic_DNA"/>
</dbReference>
<protein>
    <submittedName>
        <fullName evidence="2">Uncharacterized protein</fullName>
    </submittedName>
</protein>
<evidence type="ECO:0000313" key="3">
    <source>
        <dbReference type="Proteomes" id="UP000293360"/>
    </source>
</evidence>
<evidence type="ECO:0000256" key="1">
    <source>
        <dbReference type="SAM" id="MobiDB-lite"/>
    </source>
</evidence>
<accession>A0A4Q4TCJ3</accession>
<feature type="region of interest" description="Disordered" evidence="1">
    <location>
        <begin position="416"/>
        <end position="486"/>
    </location>
</feature>
<comment type="caution">
    <text evidence="2">The sequence shown here is derived from an EMBL/GenBank/DDBJ whole genome shotgun (WGS) entry which is preliminary data.</text>
</comment>
<organism evidence="2 3">
    <name type="scientific">Monosporascus ibericus</name>
    <dbReference type="NCBI Taxonomy" id="155417"/>
    <lineage>
        <taxon>Eukaryota</taxon>
        <taxon>Fungi</taxon>
        <taxon>Dikarya</taxon>
        <taxon>Ascomycota</taxon>
        <taxon>Pezizomycotina</taxon>
        <taxon>Sordariomycetes</taxon>
        <taxon>Xylariomycetidae</taxon>
        <taxon>Xylariales</taxon>
        <taxon>Xylariales incertae sedis</taxon>
        <taxon>Monosporascus</taxon>
    </lineage>
</organism>
<gene>
    <name evidence="2" type="ORF">DL764_004447</name>
</gene>
<proteinExistence type="predicted"/>
<name>A0A4Q4TCJ3_9PEZI</name>
<keyword evidence="3" id="KW-1185">Reference proteome</keyword>
<sequence length="534" mass="57836">MVTYSRRVDLPNAKEAFYISSSRRPDSPSLVFKHHIPSNDANHDHAPATSPAEMRTCQGGSVAAKPTSHVGDYPAEARNRLGSSGKGGSAVPLGVPSSRGSSTGQTESVSDKASIASDTTTITTAVPIYRPTKRSDESLARMVRSVAPSPAETGPHRGGDAPEAVWGGKGDDGRDEDRRGREKVLIPEPGNDGVYFFAYGRYFDKDQMKKALPEATHVGLAKVNGYRWLLCGPRRDGIPRPRPTISSPEGRATITPAPASAGCVVYGRLYQVRDGARLEAFARARAAFEDDYELAALAPTAETTLLSPPPADDRAKDPAFAHLPTPLRAVSTLPGRRVRAFVVDPARYHMPWRGPFARPLHFRAVTVPTADVAAVADDRDNDDVGSLRDEERAAARDYVVARLEKLRRAKLDPVIAARPLPPNPFPGLEARRPGRTPLSSDAQPRAGLSEQDDDETEEDPNDEDEDGGAEADGVGNDDGWLGENETVDQTGESENYLLLLNRGVAAAVIEGLLPQWYINEVLRPWVPYPKKRLV</sequence>
<dbReference type="OrthoDB" id="2924818at2759"/>
<dbReference type="Proteomes" id="UP000293360">
    <property type="component" value="Unassembled WGS sequence"/>
</dbReference>
<dbReference type="AlphaFoldDB" id="A0A4Q4TCJ3"/>
<feature type="region of interest" description="Disordered" evidence="1">
    <location>
        <begin position="147"/>
        <end position="185"/>
    </location>
</feature>
<evidence type="ECO:0000313" key="2">
    <source>
        <dbReference type="EMBL" id="RYP04436.1"/>
    </source>
</evidence>